<dbReference type="SUPFAM" id="SSF53187">
    <property type="entry name" value="Zn-dependent exopeptidases"/>
    <property type="match status" value="1"/>
</dbReference>
<evidence type="ECO:0000313" key="9">
    <source>
        <dbReference type="Proteomes" id="UP000267469"/>
    </source>
</evidence>
<reference evidence="8 9" key="1">
    <citation type="submission" date="2018-10" db="EMBL/GenBank/DDBJ databases">
        <title>Sinomicrobium pectinilyticum sp. nov., a pectinase-producing bacterium isolated from alkaline and saline soil, and emended description of the genus Sinomicrobium.</title>
        <authorList>
            <person name="Cheng B."/>
            <person name="Li C."/>
            <person name="Lai Q."/>
            <person name="Du M."/>
            <person name="Shao Z."/>
            <person name="Xu P."/>
            <person name="Yang C."/>
        </authorList>
    </citation>
    <scope>NUCLEOTIDE SEQUENCE [LARGE SCALE GENOMIC DNA]</scope>
    <source>
        <strain evidence="8 9">5DNS001</strain>
    </source>
</reference>
<dbReference type="Proteomes" id="UP000267469">
    <property type="component" value="Unassembled WGS sequence"/>
</dbReference>
<sequence length="825" mass="94019">MNTHQLFSRFTPICLFVLFSALGIAQELKSPAEFLGYEPGTRFTRHYRVVEYYRHLAKAAPDMIKLQTYGETNERRELILCFISSSANINNLESIRTGHLKSLEGKTDNDTAIVWLSYNVHGNESVSTEASMQTAYDLITKKRELLDNTVVILDPCVNPDGRDRYVNWYYQNVNYPHNVNPDSREHHEPWLNGRPNHYMFDLNRDWAWLTQKESRQRVAVFNQWLPHVHADFHEQGVDAPYYFAPGAEPLHEVITDWQKDFQVMIGKNHATYFDTEGWLYFTKEVFDLLYPSYGDTYPMYNGSIGMTYEQGGSGRAGLGIITSNKDTLTLRDRLAHHYTTGISTVEISSENAGKLNEEFEKFYARRNYKYRNYVLNGNRDHIHSLTRLLDRHNIWYHYTAQTTVKGFDYATGKQGSLKTKEGDLVVPSDQPKSTLVKVLFEPRTKLNDSLTYDITAWALPYAYGLDAIATESSTVSHGNKTAGTETPSFSPDPVAYAYVSNWNSMEDARFLTALLKTGIRIRYSEEPFTVAGKDFKRGSLIIARTDNARDKDFFRKLTSVANKYDRELTATSTGFVTKGKDFGSSHVRPVPEVKAALLSGPPASTLNVGEIWHFFEQQLGYPLTLVDTDYFDRTNLSTYNVLILPEGNYAEYIDEAKIKRLKEWVKNGGKLIAIGHALHAIKEEKDFGLKEKEAKEDDSVFIPVPYHSWERNHVKNNITGAIYKVKTDPTHPLAFGYPDTYFSLKQNSSAFDLLESGNAFYLKENGAPLSGFAGSEAQKNIANTLVFGVHPYGKGNMIYLVDNPLFRGFWENGKLLFVNALFMVQ</sequence>
<evidence type="ECO:0000259" key="7">
    <source>
        <dbReference type="SMART" id="SM00631"/>
    </source>
</evidence>
<comment type="similarity">
    <text evidence="2">Belongs to the peptidase M14 family.</text>
</comment>
<dbReference type="CDD" id="cd06238">
    <property type="entry name" value="M14-like"/>
    <property type="match status" value="1"/>
</dbReference>
<evidence type="ECO:0000256" key="2">
    <source>
        <dbReference type="ARBA" id="ARBA00005988"/>
    </source>
</evidence>
<evidence type="ECO:0000256" key="5">
    <source>
        <dbReference type="ARBA" id="ARBA00022833"/>
    </source>
</evidence>
<dbReference type="CDD" id="cd03143">
    <property type="entry name" value="A4_beta-galactosidase_middle_domain"/>
    <property type="match status" value="1"/>
</dbReference>
<dbReference type="InterPro" id="IPR029062">
    <property type="entry name" value="Class_I_gatase-like"/>
</dbReference>
<feature type="domain" description="Peptidase M14" evidence="7">
    <location>
        <begin position="43"/>
        <end position="307"/>
    </location>
</feature>
<dbReference type="GO" id="GO:0008270">
    <property type="term" value="F:zinc ion binding"/>
    <property type="evidence" value="ECO:0007669"/>
    <property type="project" value="InterPro"/>
</dbReference>
<evidence type="ECO:0000256" key="4">
    <source>
        <dbReference type="ARBA" id="ARBA00022801"/>
    </source>
</evidence>
<evidence type="ECO:0000256" key="3">
    <source>
        <dbReference type="ARBA" id="ARBA00022670"/>
    </source>
</evidence>
<evidence type="ECO:0000313" key="8">
    <source>
        <dbReference type="EMBL" id="RNL75566.1"/>
    </source>
</evidence>
<name>A0A3N0DJG7_SINP1</name>
<dbReference type="EMBL" id="RJTM01000166">
    <property type="protein sequence ID" value="RNL75566.1"/>
    <property type="molecule type" value="Genomic_DNA"/>
</dbReference>
<keyword evidence="8" id="KW-0121">Carboxypeptidase</keyword>
<dbReference type="PANTHER" id="PTHR11705:SF143">
    <property type="entry name" value="SLL0236 PROTEIN"/>
    <property type="match status" value="1"/>
</dbReference>
<protein>
    <submittedName>
        <fullName evidence="8">Zinc carboxypeptidase</fullName>
    </submittedName>
</protein>
<dbReference type="AlphaFoldDB" id="A0A3N0DJG7"/>
<dbReference type="Pfam" id="PF00246">
    <property type="entry name" value="Peptidase_M14"/>
    <property type="match status" value="1"/>
</dbReference>
<dbReference type="RefSeq" id="WP_123218049.1">
    <property type="nucleotide sequence ID" value="NZ_RJTM01000166.1"/>
</dbReference>
<dbReference type="Gene3D" id="3.40.630.10">
    <property type="entry name" value="Zn peptidases"/>
    <property type="match status" value="1"/>
</dbReference>
<dbReference type="Gene3D" id="3.40.50.880">
    <property type="match status" value="1"/>
</dbReference>
<accession>A0A3N0DJG7</accession>
<dbReference type="PANTHER" id="PTHR11705">
    <property type="entry name" value="PROTEASE FAMILY M14 CARBOXYPEPTIDASE A,B"/>
    <property type="match status" value="1"/>
</dbReference>
<dbReference type="GO" id="GO:0004181">
    <property type="term" value="F:metallocarboxypeptidase activity"/>
    <property type="evidence" value="ECO:0007669"/>
    <property type="project" value="InterPro"/>
</dbReference>
<comment type="cofactor">
    <cofactor evidence="1">
        <name>Zn(2+)</name>
        <dbReference type="ChEBI" id="CHEBI:29105"/>
    </cofactor>
</comment>
<dbReference type="SMART" id="SM00631">
    <property type="entry name" value="Zn_pept"/>
    <property type="match status" value="1"/>
</dbReference>
<dbReference type="OrthoDB" id="9758209at2"/>
<keyword evidence="3" id="KW-0645">Protease</keyword>
<dbReference type="SUPFAM" id="SSF52317">
    <property type="entry name" value="Class I glutamine amidotransferase-like"/>
    <property type="match status" value="1"/>
</dbReference>
<proteinExistence type="inferred from homology"/>
<gene>
    <name evidence="8" type="ORF">ED312_21205</name>
</gene>
<organism evidence="8 9">
    <name type="scientific">Sinomicrobium pectinilyticum</name>
    <dbReference type="NCBI Taxonomy" id="1084421"/>
    <lineage>
        <taxon>Bacteria</taxon>
        <taxon>Pseudomonadati</taxon>
        <taxon>Bacteroidota</taxon>
        <taxon>Flavobacteriia</taxon>
        <taxon>Flavobacteriales</taxon>
        <taxon>Flavobacteriaceae</taxon>
        <taxon>Sinomicrobium</taxon>
    </lineage>
</organism>
<keyword evidence="6" id="KW-0482">Metalloprotease</keyword>
<dbReference type="GO" id="GO:0006508">
    <property type="term" value="P:proteolysis"/>
    <property type="evidence" value="ECO:0007669"/>
    <property type="project" value="UniProtKB-KW"/>
</dbReference>
<evidence type="ECO:0000256" key="6">
    <source>
        <dbReference type="ARBA" id="ARBA00023049"/>
    </source>
</evidence>
<dbReference type="InterPro" id="IPR000834">
    <property type="entry name" value="Peptidase_M14"/>
</dbReference>
<keyword evidence="5" id="KW-0862">Zinc</keyword>
<keyword evidence="4" id="KW-0378">Hydrolase</keyword>
<evidence type="ECO:0000256" key="1">
    <source>
        <dbReference type="ARBA" id="ARBA00001947"/>
    </source>
</evidence>
<keyword evidence="9" id="KW-1185">Reference proteome</keyword>
<comment type="caution">
    <text evidence="8">The sequence shown here is derived from an EMBL/GenBank/DDBJ whole genome shotgun (WGS) entry which is preliminary data.</text>
</comment>
<dbReference type="GO" id="GO:0005615">
    <property type="term" value="C:extracellular space"/>
    <property type="evidence" value="ECO:0007669"/>
    <property type="project" value="TreeGrafter"/>
</dbReference>